<comment type="caution">
    <text evidence="4">The sequence shown here is derived from an EMBL/GenBank/DDBJ whole genome shotgun (WGS) entry which is preliminary data.</text>
</comment>
<dbReference type="PANTHER" id="PTHR34491:SF80">
    <property type="entry name" value="LD44094P"/>
    <property type="match status" value="1"/>
</dbReference>
<accession>A0A7J6U8T8</accession>
<dbReference type="Proteomes" id="UP000553632">
    <property type="component" value="Unassembled WGS sequence"/>
</dbReference>
<feature type="region of interest" description="Disordered" evidence="2">
    <location>
        <begin position="777"/>
        <end position="1099"/>
    </location>
</feature>
<evidence type="ECO:0000256" key="1">
    <source>
        <dbReference type="SAM" id="Coils"/>
    </source>
</evidence>
<feature type="compositionally biased region" description="Polar residues" evidence="2">
    <location>
        <begin position="17"/>
        <end position="28"/>
    </location>
</feature>
<protein>
    <submittedName>
        <fullName evidence="4">LPXTG-motif cell wall anchor domain protein</fullName>
    </submittedName>
</protein>
<dbReference type="GO" id="GO:0004843">
    <property type="term" value="F:cysteine-type deubiquitinase activity"/>
    <property type="evidence" value="ECO:0007669"/>
    <property type="project" value="InterPro"/>
</dbReference>
<feature type="region of interest" description="Disordered" evidence="2">
    <location>
        <begin position="1"/>
        <end position="34"/>
    </location>
</feature>
<feature type="compositionally biased region" description="Polar residues" evidence="2">
    <location>
        <begin position="840"/>
        <end position="861"/>
    </location>
</feature>
<dbReference type="GO" id="GO:0016579">
    <property type="term" value="P:protein deubiquitination"/>
    <property type="evidence" value="ECO:0007669"/>
    <property type="project" value="InterPro"/>
</dbReference>
<feature type="coiled-coil region" evidence="1">
    <location>
        <begin position="211"/>
        <end position="283"/>
    </location>
</feature>
<feature type="compositionally biased region" description="Low complexity" evidence="2">
    <location>
        <begin position="894"/>
        <end position="916"/>
    </location>
</feature>
<dbReference type="InterPro" id="IPR028889">
    <property type="entry name" value="USP"/>
</dbReference>
<reference evidence="4 5" key="1">
    <citation type="submission" date="2020-04" db="EMBL/GenBank/DDBJ databases">
        <title>Perkinsus olseni comparative genomics.</title>
        <authorList>
            <person name="Bogema D.R."/>
        </authorList>
    </citation>
    <scope>NUCLEOTIDE SEQUENCE [LARGE SCALE GENOMIC DNA]</scope>
    <source>
        <strain evidence="4 5">ATCC PRA-207</strain>
    </source>
</reference>
<dbReference type="InterPro" id="IPR008974">
    <property type="entry name" value="TRAF-like"/>
</dbReference>
<keyword evidence="5" id="KW-1185">Reference proteome</keyword>
<dbReference type="InterPro" id="IPR001394">
    <property type="entry name" value="Peptidase_C19_UCH"/>
</dbReference>
<feature type="domain" description="USP" evidence="3">
    <location>
        <begin position="1276"/>
        <end position="1388"/>
    </location>
</feature>
<dbReference type="InterPro" id="IPR038765">
    <property type="entry name" value="Papain-like_cys_pep_sf"/>
</dbReference>
<dbReference type="SUPFAM" id="SSF54001">
    <property type="entry name" value="Cysteine proteinases"/>
    <property type="match status" value="1"/>
</dbReference>
<organism evidence="4 5">
    <name type="scientific">Perkinsus olseni</name>
    <name type="common">Perkinsus atlanticus</name>
    <dbReference type="NCBI Taxonomy" id="32597"/>
    <lineage>
        <taxon>Eukaryota</taxon>
        <taxon>Sar</taxon>
        <taxon>Alveolata</taxon>
        <taxon>Perkinsozoa</taxon>
        <taxon>Perkinsea</taxon>
        <taxon>Perkinsida</taxon>
        <taxon>Perkinsidae</taxon>
        <taxon>Perkinsus</taxon>
    </lineage>
</organism>
<gene>
    <name evidence="4" type="primary">LAMA3_4</name>
    <name evidence="4" type="ORF">FOZ63_022843</name>
</gene>
<dbReference type="Pfam" id="PF00443">
    <property type="entry name" value="UCH"/>
    <property type="match status" value="1"/>
</dbReference>
<feature type="compositionally biased region" description="Basic and acidic residues" evidence="2">
    <location>
        <begin position="628"/>
        <end position="706"/>
    </location>
</feature>
<proteinExistence type="predicted"/>
<dbReference type="PANTHER" id="PTHR34491">
    <property type="entry name" value="A-TYPE INCLUSION PROTEIN, PUTATIVE-RELATED"/>
    <property type="match status" value="1"/>
</dbReference>
<dbReference type="PROSITE" id="PS50235">
    <property type="entry name" value="USP_3"/>
    <property type="match status" value="1"/>
</dbReference>
<evidence type="ECO:0000313" key="5">
    <source>
        <dbReference type="Proteomes" id="UP000553632"/>
    </source>
</evidence>
<feature type="region of interest" description="Disordered" evidence="2">
    <location>
        <begin position="511"/>
        <end position="549"/>
    </location>
</feature>
<feature type="region of interest" description="Disordered" evidence="2">
    <location>
        <begin position="596"/>
        <end position="706"/>
    </location>
</feature>
<dbReference type="OMA" id="CHECADA"/>
<feature type="compositionally biased region" description="Polar residues" evidence="2">
    <location>
        <begin position="883"/>
        <end position="893"/>
    </location>
</feature>
<feature type="compositionally biased region" description="Low complexity" evidence="2">
    <location>
        <begin position="816"/>
        <end position="828"/>
    </location>
</feature>
<keyword evidence="1" id="KW-0175">Coiled coil</keyword>
<feature type="compositionally biased region" description="Polar residues" evidence="2">
    <location>
        <begin position="514"/>
        <end position="525"/>
    </location>
</feature>
<dbReference type="Gene3D" id="2.60.210.10">
    <property type="entry name" value="Apoptosis, Tumor Necrosis Factor Receptor Associated Protein 2, Chain A"/>
    <property type="match status" value="1"/>
</dbReference>
<evidence type="ECO:0000256" key="2">
    <source>
        <dbReference type="SAM" id="MobiDB-lite"/>
    </source>
</evidence>
<evidence type="ECO:0000259" key="3">
    <source>
        <dbReference type="PROSITE" id="PS50235"/>
    </source>
</evidence>
<evidence type="ECO:0000313" key="4">
    <source>
        <dbReference type="EMBL" id="KAF4753147.1"/>
    </source>
</evidence>
<dbReference type="Gene3D" id="3.90.70.10">
    <property type="entry name" value="Cysteine proteinases"/>
    <property type="match status" value="1"/>
</dbReference>
<dbReference type="EMBL" id="JABANO010005639">
    <property type="protein sequence ID" value="KAF4753147.1"/>
    <property type="molecule type" value="Genomic_DNA"/>
</dbReference>
<feature type="compositionally biased region" description="Low complexity" evidence="2">
    <location>
        <begin position="782"/>
        <end position="794"/>
    </location>
</feature>
<name>A0A7J6U8T8_PEROL</name>
<sequence length="1388" mass="152357">MIITDDQQWPVEAAESNPFSANNRTPDQPEQGRGFIGDLIARPTRGAWKVVCFRDKWQQLCRDLDLCDDKLATVAAELASDSMPLGKYEDLYPAFRKVFLSLEALSRAIRKVNAGLRPKLEAFTSFVRKYEQEAGKTLLALQKVEGDVARATQERDHAAAMYKQEAQYRGRVQSLAEAQRRAKNEAVLLLDGMQRDRDRLLLLAVIEKEDAAAARKMVEDAQTEQKRAEEVSKVDRGLKHEAEGVAKDAKKMRNTITRELDKVRREKLQLSKALEKEEQANREFAASGNENFTKIQGLQAQLKDAVDARADAIGRIQAAEDAATEAKTKQRADMRVRQQLDLDAEDAENQMKEAEDMAAAVAERANAVPGITDERDRLQQELDDITRKTADLQASLKKTEDDIQRLKTETADLPNMRKRIEEADNEIVEQKAALQKAQQEKDDISAKLESVKREAETAEANAANLNKQLEQTQAWIADLRKKSNAATEELNKTNMELNQVKQVLADDQQAKESAIQNAKDAQTSIAEKEGETAAATESAKAATTERDGLKKQLQDLKAEVSQIQKEIGAEQKAAAQAQKDGGKLAGKVESMQKTIEGLGRQADEAKAATAKEQAEHEKTRTALANTTADKEEQQSKLAEAKAHADQEKRNLDREVAAHKETRKEYDRLKSKNEDDAAKADARNEDISGTQEKAEEAERQLKTKQDEVSVLHDRIEQMKNEKTEMQTQLKEMKAAADRLEALMTQRIADIKSTPADSEDSWELDDTYTTEYYKLQRERDEIAAKAQQSTAASQPSGDRQAGVPSRSGASVGGQSRYSSAASTPSVTASSFEVVPCGGTGQSGDCNTSCEQQQVDLQSSTPATPRSPDSGPSIAPGTVGGGLSATAPTDTSTGSASRSSYQPTTTSYPTSSSYVATSPGDVTQSTTSDKIKHGGEVTWDYTKKGGRKVGGWMKDGYGAAKRKGKRQQQQPPAPSPLKRSVDERDELNEMQEGRNYSHHLRENGSGSDDDTDQQGMLLSSQDVPQLGRGIRGGMIDLGDLGEPPVKVPRVADIAGRESLSTPEGSPDGEEDAVSFSSGVSAQDDDDSRSGNTVEPEIPPPRDEELEMWIDMCEETNRVPKKPLRSDAVKSAGPFNFRLLFYPCGTSDARNPIEFAPSAFVEIVPPSRRGLRSEAGKYFPDQWYLRLLNFCISVINFKNPELSVFREDRKSFHVGSTDSGWRRLVPCDCRSPAGVSRLMEGGWTNKHGRMLLRCAAQPLRLGVESQGNRPDDDGPVVPYFGLENLGATCYLNGLLQSLFLIPQFRRIVYCSTLAADSGKLVPQPSSPSRSTSNGLQIVLALQNVFFKLESAARAPDSPPSSEASSGINGACPPLLRPANAIAFSRPIFQSTL</sequence>
<feature type="compositionally biased region" description="Low complexity" evidence="2">
    <location>
        <begin position="532"/>
        <end position="542"/>
    </location>
</feature>